<dbReference type="EMBL" id="CAJVCH010001377">
    <property type="protein sequence ID" value="CAG7638370.1"/>
    <property type="molecule type" value="Genomic_DNA"/>
</dbReference>
<keyword evidence="1" id="KW-0378">Hydrolase</keyword>
<dbReference type="PANTHER" id="PTHR46517">
    <property type="entry name" value="FRUCTOSE-2,6-BISPHOSPHATASE TIGAR"/>
    <property type="match status" value="1"/>
</dbReference>
<name>A0A8J2IXE2_9HEXA</name>
<gene>
    <name evidence="2" type="ORF">AFUS01_LOCUS324</name>
</gene>
<dbReference type="InterPro" id="IPR013078">
    <property type="entry name" value="His_Pase_superF_clade-1"/>
</dbReference>
<dbReference type="InterPro" id="IPR051695">
    <property type="entry name" value="Phosphoglycerate_Mutase"/>
</dbReference>
<evidence type="ECO:0000313" key="2">
    <source>
        <dbReference type="EMBL" id="CAG7638370.1"/>
    </source>
</evidence>
<dbReference type="Pfam" id="PF00300">
    <property type="entry name" value="His_Phos_1"/>
    <property type="match status" value="1"/>
</dbReference>
<organism evidence="2 3">
    <name type="scientific">Allacma fusca</name>
    <dbReference type="NCBI Taxonomy" id="39272"/>
    <lineage>
        <taxon>Eukaryota</taxon>
        <taxon>Metazoa</taxon>
        <taxon>Ecdysozoa</taxon>
        <taxon>Arthropoda</taxon>
        <taxon>Hexapoda</taxon>
        <taxon>Collembola</taxon>
        <taxon>Symphypleona</taxon>
        <taxon>Sminthuridae</taxon>
        <taxon>Allacma</taxon>
    </lineage>
</organism>
<dbReference type="GO" id="GO:0005829">
    <property type="term" value="C:cytosol"/>
    <property type="evidence" value="ECO:0007669"/>
    <property type="project" value="TreeGrafter"/>
</dbReference>
<dbReference type="AlphaFoldDB" id="A0A8J2IXE2"/>
<protein>
    <recommendedName>
        <fullName evidence="4">Phosphoglycerate mutase</fullName>
    </recommendedName>
</protein>
<dbReference type="GO" id="GO:0045820">
    <property type="term" value="P:negative regulation of glycolytic process"/>
    <property type="evidence" value="ECO:0007669"/>
    <property type="project" value="TreeGrafter"/>
</dbReference>
<dbReference type="GO" id="GO:0004331">
    <property type="term" value="F:fructose-2,6-bisphosphate 2-phosphatase activity"/>
    <property type="evidence" value="ECO:0007669"/>
    <property type="project" value="TreeGrafter"/>
</dbReference>
<accession>A0A8J2IXE2</accession>
<dbReference type="PANTHER" id="PTHR46517:SF1">
    <property type="entry name" value="FRUCTOSE-2,6-BISPHOSPHATASE TIGAR"/>
    <property type="match status" value="1"/>
</dbReference>
<evidence type="ECO:0000256" key="1">
    <source>
        <dbReference type="ARBA" id="ARBA00022801"/>
    </source>
</evidence>
<dbReference type="CDD" id="cd07067">
    <property type="entry name" value="HP_PGM_like"/>
    <property type="match status" value="1"/>
</dbReference>
<proteinExistence type="predicted"/>
<dbReference type="GO" id="GO:0043456">
    <property type="term" value="P:regulation of pentose-phosphate shunt"/>
    <property type="evidence" value="ECO:0007669"/>
    <property type="project" value="TreeGrafter"/>
</dbReference>
<comment type="caution">
    <text evidence="2">The sequence shown here is derived from an EMBL/GenBank/DDBJ whole genome shotgun (WGS) entry which is preliminary data.</text>
</comment>
<reference evidence="2" key="1">
    <citation type="submission" date="2021-06" db="EMBL/GenBank/DDBJ databases">
        <authorList>
            <person name="Hodson N. C."/>
            <person name="Mongue J. A."/>
            <person name="Jaron S. K."/>
        </authorList>
    </citation>
    <scope>NUCLEOTIDE SEQUENCE</scope>
</reference>
<dbReference type="Proteomes" id="UP000708208">
    <property type="component" value="Unassembled WGS sequence"/>
</dbReference>
<evidence type="ECO:0000313" key="3">
    <source>
        <dbReference type="Proteomes" id="UP000708208"/>
    </source>
</evidence>
<keyword evidence="3" id="KW-1185">Reference proteome</keyword>
<sequence length="216" mass="24770">TLVKYNHAKQLGAHLENVVFTHVFSSPYIRAISTTQHILSESKASYRDDVIVVDSDIRERHLGIFEQKSFKELAHAFKSNGADFDWNPEGAETKQEVELRIESFFHKIWAIVDTGSERKTILVVTHGALMIHLWCYLLERNEEYKLNNWKPDFLKVSKNTNYFLLAVEKLEGTAQPRELEVMVAHGSDHLVSQKNAFGGLLRDNKSLDSLKNCAQQ</sequence>
<dbReference type="OrthoDB" id="354304at2759"/>
<evidence type="ECO:0008006" key="4">
    <source>
        <dbReference type="Google" id="ProtNLM"/>
    </source>
</evidence>
<feature type="non-terminal residue" evidence="2">
    <location>
        <position position="1"/>
    </location>
</feature>